<feature type="non-terminal residue" evidence="2">
    <location>
        <position position="1"/>
    </location>
</feature>
<evidence type="ECO:0000313" key="2">
    <source>
        <dbReference type="EMBL" id="OCU01716.1"/>
    </source>
</evidence>
<feature type="coiled-coil region" evidence="1">
    <location>
        <begin position="89"/>
        <end position="159"/>
    </location>
</feature>
<accession>A0A974E1U4</accession>
<organism evidence="2 3">
    <name type="scientific">Xenopus laevis</name>
    <name type="common">African clawed frog</name>
    <dbReference type="NCBI Taxonomy" id="8355"/>
    <lineage>
        <taxon>Eukaryota</taxon>
        <taxon>Metazoa</taxon>
        <taxon>Chordata</taxon>
        <taxon>Craniata</taxon>
        <taxon>Vertebrata</taxon>
        <taxon>Euteleostomi</taxon>
        <taxon>Amphibia</taxon>
        <taxon>Batrachia</taxon>
        <taxon>Anura</taxon>
        <taxon>Pipoidea</taxon>
        <taxon>Pipidae</taxon>
        <taxon>Xenopodinae</taxon>
        <taxon>Xenopus</taxon>
        <taxon>Xenopus</taxon>
    </lineage>
</organism>
<dbReference type="GO" id="GO:0005737">
    <property type="term" value="C:cytoplasm"/>
    <property type="evidence" value="ECO:0007669"/>
    <property type="project" value="TreeGrafter"/>
</dbReference>
<dbReference type="GO" id="GO:0051015">
    <property type="term" value="F:actin filament binding"/>
    <property type="evidence" value="ECO:0007669"/>
    <property type="project" value="TreeGrafter"/>
</dbReference>
<feature type="non-terminal residue" evidence="2">
    <location>
        <position position="231"/>
    </location>
</feature>
<dbReference type="GO" id="GO:0016460">
    <property type="term" value="C:myosin II complex"/>
    <property type="evidence" value="ECO:0007669"/>
    <property type="project" value="TreeGrafter"/>
</dbReference>
<keyword evidence="1" id="KW-0175">Coiled coil</keyword>
<sequence>FDMQLAQAIGEASFEKSLREKVTQENTSCRWEVGKLRQNLEKKELETTKLTRQLEVLGNQVKELSSSTGLDSNSVVSLKKKVWELEASAAEQNQQLTEQANAMQLLEQTRLRFEMEIERTKQIHLKELEDKEEELEDIRQSCQRRLRQFEMQLEQEYEEKQMVLHEKQDLEGLIGTLCEQIGHRDFDVEKRLRRDLKRTHALLADLQLLLASMGESGPSVDRGELEKVHIQ</sequence>
<dbReference type="GO" id="GO:0032982">
    <property type="term" value="C:myosin filament"/>
    <property type="evidence" value="ECO:0007669"/>
    <property type="project" value="TreeGrafter"/>
</dbReference>
<dbReference type="PANTHER" id="PTHR45615:SF8">
    <property type="entry name" value="UNCONVENTIONAL MYOSIN-XVIIIB"/>
    <property type="match status" value="1"/>
</dbReference>
<evidence type="ECO:0000313" key="3">
    <source>
        <dbReference type="Proteomes" id="UP000694892"/>
    </source>
</evidence>
<name>A0A974E1U4_XENLA</name>
<dbReference type="GO" id="GO:0016461">
    <property type="term" value="C:unconventional myosin complex"/>
    <property type="evidence" value="ECO:0007669"/>
    <property type="project" value="TreeGrafter"/>
</dbReference>
<evidence type="ECO:0000256" key="1">
    <source>
        <dbReference type="SAM" id="Coils"/>
    </source>
</evidence>
<dbReference type="Proteomes" id="UP000694892">
    <property type="component" value="Chromosome 1L"/>
</dbReference>
<proteinExistence type="predicted"/>
<dbReference type="EMBL" id="CM004466">
    <property type="protein sequence ID" value="OCU01716.1"/>
    <property type="molecule type" value="Genomic_DNA"/>
</dbReference>
<reference evidence="3" key="1">
    <citation type="journal article" date="2016" name="Nature">
        <title>Genome evolution in the allotetraploid frog Xenopus laevis.</title>
        <authorList>
            <person name="Session A.M."/>
            <person name="Uno Y."/>
            <person name="Kwon T."/>
            <person name="Chapman J.A."/>
            <person name="Toyoda A."/>
            <person name="Takahashi S."/>
            <person name="Fukui A."/>
            <person name="Hikosaka A."/>
            <person name="Suzuki A."/>
            <person name="Kondo M."/>
            <person name="van Heeringen S.J."/>
            <person name="Quigley I."/>
            <person name="Heinz S."/>
            <person name="Ogino H."/>
            <person name="Ochi H."/>
            <person name="Hellsten U."/>
            <person name="Lyons J.B."/>
            <person name="Simakov O."/>
            <person name="Putnam N."/>
            <person name="Stites J."/>
            <person name="Kuroki Y."/>
            <person name="Tanaka T."/>
            <person name="Michiue T."/>
            <person name="Watanabe M."/>
            <person name="Bogdanovic O."/>
            <person name="Lister R."/>
            <person name="Georgiou G."/>
            <person name="Paranjpe S.S."/>
            <person name="van Kruijsbergen I."/>
            <person name="Shu S."/>
            <person name="Carlson J."/>
            <person name="Kinoshita T."/>
            <person name="Ohta Y."/>
            <person name="Mawaribuchi S."/>
            <person name="Jenkins J."/>
            <person name="Grimwood J."/>
            <person name="Schmutz J."/>
            <person name="Mitros T."/>
            <person name="Mozaffari S.V."/>
            <person name="Suzuki Y."/>
            <person name="Haramoto Y."/>
            <person name="Yamamoto T.S."/>
            <person name="Takagi C."/>
            <person name="Heald R."/>
            <person name="Miller K."/>
            <person name="Haudenschild C."/>
            <person name="Kitzman J."/>
            <person name="Nakayama T."/>
            <person name="Izutsu Y."/>
            <person name="Robert J."/>
            <person name="Fortriede J."/>
            <person name="Burns K."/>
            <person name="Lotay V."/>
            <person name="Karimi K."/>
            <person name="Yasuoka Y."/>
            <person name="Dichmann D.S."/>
            <person name="Flajnik M.F."/>
            <person name="Houston D.W."/>
            <person name="Shendure J."/>
            <person name="DuPasquier L."/>
            <person name="Vize P.D."/>
            <person name="Zorn A.M."/>
            <person name="Ito M."/>
            <person name="Marcotte E.M."/>
            <person name="Wallingford J.B."/>
            <person name="Ito Y."/>
            <person name="Asashima M."/>
            <person name="Ueno N."/>
            <person name="Matsuda Y."/>
            <person name="Veenstra G.J."/>
            <person name="Fujiyama A."/>
            <person name="Harland R.M."/>
            <person name="Taira M."/>
            <person name="Rokhsar D.S."/>
        </authorList>
    </citation>
    <scope>NUCLEOTIDE SEQUENCE [LARGE SCALE GENOMIC DNA]</scope>
    <source>
        <strain evidence="3">J</strain>
    </source>
</reference>
<feature type="coiled-coil region" evidence="1">
    <location>
        <begin position="33"/>
        <end position="60"/>
    </location>
</feature>
<dbReference type="AlphaFoldDB" id="A0A974E1U4"/>
<dbReference type="GO" id="GO:0031032">
    <property type="term" value="P:actomyosin structure organization"/>
    <property type="evidence" value="ECO:0007669"/>
    <property type="project" value="TreeGrafter"/>
</dbReference>
<protein>
    <submittedName>
        <fullName evidence="2">Uncharacterized protein</fullName>
    </submittedName>
</protein>
<dbReference type="PANTHER" id="PTHR45615">
    <property type="entry name" value="MYOSIN HEAVY CHAIN, NON-MUSCLE"/>
    <property type="match status" value="1"/>
</dbReference>
<gene>
    <name evidence="2" type="ORF">XELAEV_1800749418mg</name>
</gene>